<reference evidence="2 3" key="1">
    <citation type="submission" date="2014-04" db="EMBL/GenBank/DDBJ databases">
        <authorList>
            <consortium name="DOE Joint Genome Institute"/>
            <person name="Kuo A."/>
            <person name="Kohler A."/>
            <person name="Nagy L.G."/>
            <person name="Floudas D."/>
            <person name="Copeland A."/>
            <person name="Barry K.W."/>
            <person name="Cichocki N."/>
            <person name="Veneault-Fourrey C."/>
            <person name="LaButti K."/>
            <person name="Lindquist E.A."/>
            <person name="Lipzen A."/>
            <person name="Lundell T."/>
            <person name="Morin E."/>
            <person name="Murat C."/>
            <person name="Sun H."/>
            <person name="Tunlid A."/>
            <person name="Henrissat B."/>
            <person name="Grigoriev I.V."/>
            <person name="Hibbett D.S."/>
            <person name="Martin F."/>
            <person name="Nordberg H.P."/>
            <person name="Cantor M.N."/>
            <person name="Hua S.X."/>
        </authorList>
    </citation>
    <scope>NUCLEOTIDE SEQUENCE [LARGE SCALE GENOMIC DNA]</scope>
    <source>
        <strain evidence="2 3">Foug A</strain>
    </source>
</reference>
<evidence type="ECO:0000256" key="1">
    <source>
        <dbReference type="SAM" id="MobiDB-lite"/>
    </source>
</evidence>
<dbReference type="Proteomes" id="UP000053989">
    <property type="component" value="Unassembled WGS sequence"/>
</dbReference>
<gene>
    <name evidence="2" type="ORF">SCLCIDRAFT_34723</name>
</gene>
<sequence>MTRGKENEMQTKCQVGEVRQSKRQKQTHNYHLLNDPWADNDETSMTTGMTSGEMVQMTSAERVYAASSGPNIMPDNLKSLHEVQESPDWPNWEVIKAKLDQPDNEESAIK</sequence>
<accession>A0A0C3D1Q0</accession>
<evidence type="ECO:0000313" key="3">
    <source>
        <dbReference type="Proteomes" id="UP000053989"/>
    </source>
</evidence>
<keyword evidence="3" id="KW-1185">Reference proteome</keyword>
<feature type="region of interest" description="Disordered" evidence="1">
    <location>
        <begin position="1"/>
        <end position="44"/>
    </location>
</feature>
<protein>
    <submittedName>
        <fullName evidence="2">Uncharacterized protein</fullName>
    </submittedName>
</protein>
<name>A0A0C3D1Q0_9AGAM</name>
<organism evidence="2 3">
    <name type="scientific">Scleroderma citrinum Foug A</name>
    <dbReference type="NCBI Taxonomy" id="1036808"/>
    <lineage>
        <taxon>Eukaryota</taxon>
        <taxon>Fungi</taxon>
        <taxon>Dikarya</taxon>
        <taxon>Basidiomycota</taxon>
        <taxon>Agaricomycotina</taxon>
        <taxon>Agaricomycetes</taxon>
        <taxon>Agaricomycetidae</taxon>
        <taxon>Boletales</taxon>
        <taxon>Sclerodermatineae</taxon>
        <taxon>Sclerodermataceae</taxon>
        <taxon>Scleroderma</taxon>
    </lineage>
</organism>
<dbReference type="HOGENOM" id="CLU_2172587_0_0_1"/>
<evidence type="ECO:0000313" key="2">
    <source>
        <dbReference type="EMBL" id="KIM50051.1"/>
    </source>
</evidence>
<reference evidence="3" key="2">
    <citation type="submission" date="2015-01" db="EMBL/GenBank/DDBJ databases">
        <title>Evolutionary Origins and Diversification of the Mycorrhizal Mutualists.</title>
        <authorList>
            <consortium name="DOE Joint Genome Institute"/>
            <consortium name="Mycorrhizal Genomics Consortium"/>
            <person name="Kohler A."/>
            <person name="Kuo A."/>
            <person name="Nagy L.G."/>
            <person name="Floudas D."/>
            <person name="Copeland A."/>
            <person name="Barry K.W."/>
            <person name="Cichocki N."/>
            <person name="Veneault-Fourrey C."/>
            <person name="LaButti K."/>
            <person name="Lindquist E.A."/>
            <person name="Lipzen A."/>
            <person name="Lundell T."/>
            <person name="Morin E."/>
            <person name="Murat C."/>
            <person name="Riley R."/>
            <person name="Ohm R."/>
            <person name="Sun H."/>
            <person name="Tunlid A."/>
            <person name="Henrissat B."/>
            <person name="Grigoriev I.V."/>
            <person name="Hibbett D.S."/>
            <person name="Martin F."/>
        </authorList>
    </citation>
    <scope>NUCLEOTIDE SEQUENCE [LARGE SCALE GENOMIC DNA]</scope>
    <source>
        <strain evidence="3">Foug A</strain>
    </source>
</reference>
<proteinExistence type="predicted"/>
<dbReference type="EMBL" id="KN822778">
    <property type="protein sequence ID" value="KIM50051.1"/>
    <property type="molecule type" value="Genomic_DNA"/>
</dbReference>
<dbReference type="AlphaFoldDB" id="A0A0C3D1Q0"/>
<dbReference type="InParanoid" id="A0A0C3D1Q0"/>